<feature type="transmembrane region" description="Helical" evidence="1">
    <location>
        <begin position="121"/>
        <end position="141"/>
    </location>
</feature>
<feature type="transmembrane region" description="Helical" evidence="1">
    <location>
        <begin position="87"/>
        <end position="109"/>
    </location>
</feature>
<dbReference type="EMBL" id="JAUJEB010000003">
    <property type="protein sequence ID" value="MDN5213570.1"/>
    <property type="molecule type" value="Genomic_DNA"/>
</dbReference>
<evidence type="ECO:0000313" key="4">
    <source>
        <dbReference type="Proteomes" id="UP001172083"/>
    </source>
</evidence>
<feature type="transmembrane region" description="Helical" evidence="1">
    <location>
        <begin position="245"/>
        <end position="263"/>
    </location>
</feature>
<keyword evidence="4" id="KW-1185">Reference proteome</keyword>
<feature type="transmembrane region" description="Helical" evidence="1">
    <location>
        <begin position="323"/>
        <end position="342"/>
    </location>
</feature>
<dbReference type="Proteomes" id="UP001172083">
    <property type="component" value="Unassembled WGS sequence"/>
</dbReference>
<comment type="caution">
    <text evidence="3">The sequence shown here is derived from an EMBL/GenBank/DDBJ whole genome shotgun (WGS) entry which is preliminary data.</text>
</comment>
<organism evidence="3 4">
    <name type="scientific">Agaribacillus aureus</name>
    <dbReference type="NCBI Taxonomy" id="3051825"/>
    <lineage>
        <taxon>Bacteria</taxon>
        <taxon>Pseudomonadati</taxon>
        <taxon>Bacteroidota</taxon>
        <taxon>Cytophagia</taxon>
        <taxon>Cytophagales</taxon>
        <taxon>Splendidivirgaceae</taxon>
        <taxon>Agaribacillus</taxon>
    </lineage>
</organism>
<feature type="transmembrane region" description="Helical" evidence="1">
    <location>
        <begin position="54"/>
        <end position="71"/>
    </location>
</feature>
<gene>
    <name evidence="3" type="ORF">QQ020_15975</name>
</gene>
<proteinExistence type="predicted"/>
<name>A0ABT8L735_9BACT</name>
<dbReference type="RefSeq" id="WP_346758908.1">
    <property type="nucleotide sequence ID" value="NZ_JAUJEB010000003.1"/>
</dbReference>
<evidence type="ECO:0000313" key="3">
    <source>
        <dbReference type="EMBL" id="MDN5213570.1"/>
    </source>
</evidence>
<evidence type="ECO:0000259" key="2">
    <source>
        <dbReference type="Pfam" id="PF02517"/>
    </source>
</evidence>
<sequence length="345" mass="40364">MIGISNSIKIRIDPPAFFFTNRFITYFRLKREIIKVILSYIRDHFKYDFNPKSYFYAFIFLVIFTTVNYAIDFENRYLDIHIGTLKGILFNTLFFSLAYFGMVIPVAFLNHQKPVIANKAFWWKSILLISSIGLFNGYYLFPGFIRALPDYSDRVYLFYLSNAMKGWVFYLIPLLLIHYFFDRGEKTIYGFKLSGVNYRPYLLLFLLAAPFIIYASYQPDFLMKYPFFKPWLHPEVLGYDAKKPAVLFEFAYGINFIFLEWMFRGALVIGMANFLGKHAILPMVSVYVFLHFGKPLPETIAAAFGGYLLGIIAYYSRSIFAGCLIHVGIACLMDALAYWQYYYGK</sequence>
<accession>A0ABT8L735</accession>
<feature type="transmembrane region" description="Helical" evidence="1">
    <location>
        <begin position="201"/>
        <end position="217"/>
    </location>
</feature>
<keyword evidence="1" id="KW-1133">Transmembrane helix</keyword>
<feature type="transmembrane region" description="Helical" evidence="1">
    <location>
        <begin position="275"/>
        <end position="293"/>
    </location>
</feature>
<evidence type="ECO:0000256" key="1">
    <source>
        <dbReference type="SAM" id="Phobius"/>
    </source>
</evidence>
<feature type="transmembrane region" description="Helical" evidence="1">
    <location>
        <begin position="156"/>
        <end position="181"/>
    </location>
</feature>
<feature type="domain" description="CAAX prenyl protease 2/Lysostaphin resistance protein A-like" evidence="2">
    <location>
        <begin position="247"/>
        <end position="329"/>
    </location>
</feature>
<feature type="transmembrane region" description="Helical" evidence="1">
    <location>
        <begin position="299"/>
        <end position="316"/>
    </location>
</feature>
<protein>
    <recommendedName>
        <fullName evidence="2">CAAX prenyl protease 2/Lysostaphin resistance protein A-like domain-containing protein</fullName>
    </recommendedName>
</protein>
<dbReference type="Pfam" id="PF02517">
    <property type="entry name" value="Rce1-like"/>
    <property type="match status" value="1"/>
</dbReference>
<keyword evidence="1" id="KW-0812">Transmembrane</keyword>
<dbReference type="InterPro" id="IPR003675">
    <property type="entry name" value="Rce1/LyrA-like_dom"/>
</dbReference>
<reference evidence="3" key="1">
    <citation type="submission" date="2023-06" db="EMBL/GenBank/DDBJ databases">
        <title>Genomic of Agaribacillus aureum.</title>
        <authorList>
            <person name="Wang G."/>
        </authorList>
    </citation>
    <scope>NUCLEOTIDE SEQUENCE</scope>
    <source>
        <strain evidence="3">BMA12</strain>
    </source>
</reference>
<keyword evidence="1" id="KW-0472">Membrane</keyword>